<sequence>MTKPFQTIFYILLITILAGVLVAGCGRKGPPLPPVKQPSVETEAPESQLEESPTLGGEETPAGGREDAPPAVPPYP</sequence>
<keyword evidence="2" id="KW-0472">Membrane</keyword>
<gene>
    <name evidence="3" type="ORF">NSPWAT_2859</name>
</gene>
<reference evidence="3 4" key="1">
    <citation type="submission" date="2022-09" db="EMBL/GenBank/DDBJ databases">
        <authorList>
            <person name="Kop L."/>
        </authorList>
    </citation>
    <scope>NUCLEOTIDE SEQUENCE [LARGE SCALE GENOMIC DNA]</scope>
    <source>
        <strain evidence="3 4">347</strain>
    </source>
</reference>
<evidence type="ECO:0000313" key="4">
    <source>
        <dbReference type="Proteomes" id="UP001157733"/>
    </source>
</evidence>
<evidence type="ECO:0000256" key="2">
    <source>
        <dbReference type="SAM" id="Phobius"/>
    </source>
</evidence>
<organism evidence="3 4">
    <name type="scientific">Nitrospina watsonii</name>
    <dbReference type="NCBI Taxonomy" id="1323948"/>
    <lineage>
        <taxon>Bacteria</taxon>
        <taxon>Pseudomonadati</taxon>
        <taxon>Nitrospinota/Tectimicrobiota group</taxon>
        <taxon>Nitrospinota</taxon>
        <taxon>Nitrospinia</taxon>
        <taxon>Nitrospinales</taxon>
        <taxon>Nitrospinaceae</taxon>
        <taxon>Nitrospina</taxon>
    </lineage>
</organism>
<dbReference type="PROSITE" id="PS51257">
    <property type="entry name" value="PROKAR_LIPOPROTEIN"/>
    <property type="match status" value="1"/>
</dbReference>
<accession>A0ABM9HH81</accession>
<keyword evidence="2" id="KW-0812">Transmembrane</keyword>
<evidence type="ECO:0000256" key="1">
    <source>
        <dbReference type="SAM" id="MobiDB-lite"/>
    </source>
</evidence>
<feature type="transmembrane region" description="Helical" evidence="2">
    <location>
        <begin position="6"/>
        <end position="26"/>
    </location>
</feature>
<keyword evidence="4" id="KW-1185">Reference proteome</keyword>
<feature type="region of interest" description="Disordered" evidence="1">
    <location>
        <begin position="28"/>
        <end position="76"/>
    </location>
</feature>
<protein>
    <recommendedName>
        <fullName evidence="5">Lipoprotein</fullName>
    </recommendedName>
</protein>
<keyword evidence="2" id="KW-1133">Transmembrane helix</keyword>
<dbReference type="Proteomes" id="UP001157733">
    <property type="component" value="Chromosome"/>
</dbReference>
<dbReference type="RefSeq" id="WP_282012526.1">
    <property type="nucleotide sequence ID" value="NZ_OX336137.1"/>
</dbReference>
<name>A0ABM9HH81_9BACT</name>
<proteinExistence type="predicted"/>
<evidence type="ECO:0000313" key="3">
    <source>
        <dbReference type="EMBL" id="CAI2719715.1"/>
    </source>
</evidence>
<evidence type="ECO:0008006" key="5">
    <source>
        <dbReference type="Google" id="ProtNLM"/>
    </source>
</evidence>
<dbReference type="EMBL" id="OX336137">
    <property type="protein sequence ID" value="CAI2719715.1"/>
    <property type="molecule type" value="Genomic_DNA"/>
</dbReference>